<keyword evidence="1" id="KW-0812">Transmembrane</keyword>
<dbReference type="eggNOG" id="COG3088">
    <property type="taxonomic scope" value="Bacteria"/>
</dbReference>
<reference evidence="3 4" key="1">
    <citation type="submission" date="2013-09" db="EMBL/GenBank/DDBJ databases">
        <authorList>
            <person name="Zeng Z."/>
            <person name="Chen C."/>
        </authorList>
    </citation>
    <scope>NUCLEOTIDE SEQUENCE [LARGE SCALE GENOMIC DNA]</scope>
    <source>
        <strain evidence="3 4">WB 3.3-2</strain>
    </source>
</reference>
<gene>
    <name evidence="3" type="ORF">Q765_14865</name>
</gene>
<sequence>MIIKKLYVLLFCFAAVTAFGQQKPLQTSLDSTKIKIGSQAKLTLKATVDTAAKVSFPTGKNFGQLEVINSYPIDTIRKGAIYELVKKYGLTQFDSGRYVIPRLPVVINNKTIQTDSLAVEVYNIKVDTLKQKMFDIKPVVEAKSDNTWWYILLGLVLLAAAGFGAWWYFLKNRKPKEKAKPVVIKTPIEIATAQLQDLEKKELLQQGAVKEYYSEMADIARTYIEEAIHIPAMESTTGELIEAMRSAVQRKKMSLRPETFEQLEQVLRNADLVKFAKSKPLDFEIAEDRTRIEKTIVVIDRNIPEETPEDDTHTQLWLEAQRKKKEKKRKNMIIAGSISLFVALLILLGFTVGMDYLRDNYIGHNTKELVDGEWVRSEYGSPGVTVETPRVLKRINVEATVPKETMALLKEMSTFGYGSLNENFYIEVSTLSYKQETEVDLNKVLDGAAKLWEARGASNILLKTEDFATEKGITGMRSYGNMTLPDPITKTPVRAYYELYVFKQQGGLQQVMVQYREGDQYGMQILERIKNSIELRTLNQQ</sequence>
<proteinExistence type="predicted"/>
<keyword evidence="4" id="KW-1185">Reference proteome</keyword>
<dbReference type="AlphaFoldDB" id="A0A0A2LZC7"/>
<evidence type="ECO:0000313" key="4">
    <source>
        <dbReference type="Proteomes" id="UP000030152"/>
    </source>
</evidence>
<dbReference type="EMBL" id="JRLX01000017">
    <property type="protein sequence ID" value="KGO85702.1"/>
    <property type="molecule type" value="Genomic_DNA"/>
</dbReference>
<dbReference type="RefSeq" id="WP_020213978.1">
    <property type="nucleotide sequence ID" value="NZ_JRLX01000017.1"/>
</dbReference>
<accession>A0A0A2LZC7</accession>
<evidence type="ECO:0000256" key="2">
    <source>
        <dbReference type="SAM" id="SignalP"/>
    </source>
</evidence>
<protein>
    <recommendedName>
        <fullName evidence="5">BatD protein</fullName>
    </recommendedName>
</protein>
<feature type="transmembrane region" description="Helical" evidence="1">
    <location>
        <begin position="332"/>
        <end position="354"/>
    </location>
</feature>
<keyword evidence="1" id="KW-0472">Membrane</keyword>
<keyword evidence="1" id="KW-1133">Transmembrane helix</keyword>
<dbReference type="STRING" id="1121895.GCA_000378485_02806"/>
<feature type="signal peptide" evidence="2">
    <location>
        <begin position="1"/>
        <end position="20"/>
    </location>
</feature>
<organism evidence="3 4">
    <name type="scientific">Flavobacterium rivuli WB 3.3-2 = DSM 21788</name>
    <dbReference type="NCBI Taxonomy" id="1121895"/>
    <lineage>
        <taxon>Bacteria</taxon>
        <taxon>Pseudomonadati</taxon>
        <taxon>Bacteroidota</taxon>
        <taxon>Flavobacteriia</taxon>
        <taxon>Flavobacteriales</taxon>
        <taxon>Flavobacteriaceae</taxon>
        <taxon>Flavobacterium</taxon>
    </lineage>
</organism>
<dbReference type="Proteomes" id="UP000030152">
    <property type="component" value="Unassembled WGS sequence"/>
</dbReference>
<keyword evidence="2" id="KW-0732">Signal</keyword>
<evidence type="ECO:0008006" key="5">
    <source>
        <dbReference type="Google" id="ProtNLM"/>
    </source>
</evidence>
<evidence type="ECO:0000313" key="3">
    <source>
        <dbReference type="EMBL" id="KGO85702.1"/>
    </source>
</evidence>
<feature type="transmembrane region" description="Helical" evidence="1">
    <location>
        <begin position="148"/>
        <end position="170"/>
    </location>
</feature>
<comment type="caution">
    <text evidence="3">The sequence shown here is derived from an EMBL/GenBank/DDBJ whole genome shotgun (WGS) entry which is preliminary data.</text>
</comment>
<feature type="chain" id="PRO_5005418980" description="BatD protein" evidence="2">
    <location>
        <begin position="21"/>
        <end position="541"/>
    </location>
</feature>
<name>A0A0A2LZC7_9FLAO</name>
<evidence type="ECO:0000256" key="1">
    <source>
        <dbReference type="SAM" id="Phobius"/>
    </source>
</evidence>